<gene>
    <name evidence="1" type="ORF">F8568_043185</name>
</gene>
<evidence type="ECO:0008006" key="3">
    <source>
        <dbReference type="Google" id="ProtNLM"/>
    </source>
</evidence>
<reference evidence="1" key="1">
    <citation type="submission" date="2019-12" db="EMBL/GenBank/DDBJ databases">
        <title>Actinomadura physcomitrii sp. nov., a novel actinomycete isolated from moss [Physcomitrium sphaericum (Ludw) Fuernr].</title>
        <authorList>
            <person name="Zhuang X."/>
        </authorList>
    </citation>
    <scope>NUCLEOTIDE SEQUENCE [LARGE SCALE GENOMIC DNA]</scope>
    <source>
        <strain evidence="1">LD22</strain>
    </source>
</reference>
<protein>
    <recommendedName>
        <fullName evidence="3">SCP2 domain-containing protein</fullName>
    </recommendedName>
</protein>
<organism evidence="1 2">
    <name type="scientific">Actinomadura physcomitrii</name>
    <dbReference type="NCBI Taxonomy" id="2650748"/>
    <lineage>
        <taxon>Bacteria</taxon>
        <taxon>Bacillati</taxon>
        <taxon>Actinomycetota</taxon>
        <taxon>Actinomycetes</taxon>
        <taxon>Streptosporangiales</taxon>
        <taxon>Thermomonosporaceae</taxon>
        <taxon>Actinomadura</taxon>
    </lineage>
</organism>
<accession>A0A6I4MME0</accession>
<sequence>MTPAVLRDLVNADEALVRRGRLVRGTVRIDVGGERWYLTIEQGRIAEAGTEVPGGAQTRLSLSAGQEEWDAFWEAEPRPGHHDLMALLRRRVLTVEGDTHLFMSHLRYIKDVLEKPRSVATRRIPS</sequence>
<comment type="caution">
    <text evidence="1">The sequence shown here is derived from an EMBL/GenBank/DDBJ whole genome shotgun (WGS) entry which is preliminary data.</text>
</comment>
<dbReference type="SUPFAM" id="SSF55718">
    <property type="entry name" value="SCP-like"/>
    <property type="match status" value="1"/>
</dbReference>
<evidence type="ECO:0000313" key="2">
    <source>
        <dbReference type="Proteomes" id="UP000462055"/>
    </source>
</evidence>
<proteinExistence type="predicted"/>
<dbReference type="Proteomes" id="UP000462055">
    <property type="component" value="Unassembled WGS sequence"/>
</dbReference>
<dbReference type="AlphaFoldDB" id="A0A6I4MME0"/>
<keyword evidence="2" id="KW-1185">Reference proteome</keyword>
<dbReference type="EMBL" id="WBMS02000061">
    <property type="protein sequence ID" value="MWA07032.1"/>
    <property type="molecule type" value="Genomic_DNA"/>
</dbReference>
<evidence type="ECO:0000313" key="1">
    <source>
        <dbReference type="EMBL" id="MWA07032.1"/>
    </source>
</evidence>
<name>A0A6I4MME0_9ACTN</name>
<dbReference type="InterPro" id="IPR036527">
    <property type="entry name" value="SCP2_sterol-bd_dom_sf"/>
</dbReference>
<dbReference type="RefSeq" id="WP_151599944.1">
    <property type="nucleotide sequence ID" value="NZ_WBMS02000061.1"/>
</dbReference>